<name>A0ACC0LGI6_RHOML</name>
<evidence type="ECO:0000313" key="1">
    <source>
        <dbReference type="EMBL" id="KAI8527409.1"/>
    </source>
</evidence>
<proteinExistence type="predicted"/>
<organism evidence="1 2">
    <name type="scientific">Rhododendron molle</name>
    <name type="common">Chinese azalea</name>
    <name type="synonym">Azalea mollis</name>
    <dbReference type="NCBI Taxonomy" id="49168"/>
    <lineage>
        <taxon>Eukaryota</taxon>
        <taxon>Viridiplantae</taxon>
        <taxon>Streptophyta</taxon>
        <taxon>Embryophyta</taxon>
        <taxon>Tracheophyta</taxon>
        <taxon>Spermatophyta</taxon>
        <taxon>Magnoliopsida</taxon>
        <taxon>eudicotyledons</taxon>
        <taxon>Gunneridae</taxon>
        <taxon>Pentapetalae</taxon>
        <taxon>asterids</taxon>
        <taxon>Ericales</taxon>
        <taxon>Ericaceae</taxon>
        <taxon>Ericoideae</taxon>
        <taxon>Rhodoreae</taxon>
        <taxon>Rhododendron</taxon>
    </lineage>
</organism>
<comment type="caution">
    <text evidence="1">The sequence shown here is derived from an EMBL/GenBank/DDBJ whole genome shotgun (WGS) entry which is preliminary data.</text>
</comment>
<evidence type="ECO:0000313" key="2">
    <source>
        <dbReference type="Proteomes" id="UP001062846"/>
    </source>
</evidence>
<accession>A0ACC0LGI6</accession>
<gene>
    <name evidence="1" type="ORF">RHMOL_Rhmol12G0072800</name>
</gene>
<sequence length="331" mass="37251">MKTIYKVLLLHQGPLLKFTLALAGLKSCLDIDQLIFFVSKNGIRVFKLHIQEGEPYKLPSTLFLCLQLEHLSLRSCVFKPPPRFKGFPRLVSLKLDNVLIASDILSSLISSCLLLERLELHSSTSLNYLEIVAPNLKCLWFEGFFRAICIRMPLGAELTVALKGSRNQLGFNEGEISNSAMLLCSIPVVESLVLDYPYVKCMAASGIRERLPTTLNSLVYLHLQDVCFGEPDEISTAFHSATAAIDPVVELFDLEGWSDVSLNELWFVWMVEVSGTKVEMEFIRLLLALSPMLETMDIKLKSKVVAERLRIVEELRGFRRASAQAIITFPK</sequence>
<dbReference type="EMBL" id="CM046399">
    <property type="protein sequence ID" value="KAI8527409.1"/>
    <property type="molecule type" value="Genomic_DNA"/>
</dbReference>
<protein>
    <submittedName>
        <fullName evidence="1">Uncharacterized protein</fullName>
    </submittedName>
</protein>
<reference evidence="1" key="1">
    <citation type="submission" date="2022-02" db="EMBL/GenBank/DDBJ databases">
        <title>Plant Genome Project.</title>
        <authorList>
            <person name="Zhang R.-G."/>
        </authorList>
    </citation>
    <scope>NUCLEOTIDE SEQUENCE</scope>
    <source>
        <strain evidence="1">AT1</strain>
    </source>
</reference>
<dbReference type="Proteomes" id="UP001062846">
    <property type="component" value="Chromosome 12"/>
</dbReference>
<keyword evidence="2" id="KW-1185">Reference proteome</keyword>